<accession>A0AAV7E5L6</accession>
<dbReference type="PROSITE" id="PS51897">
    <property type="entry name" value="ANNEXIN_2"/>
    <property type="match status" value="4"/>
</dbReference>
<feature type="binding site" evidence="6">
    <location>
        <position position="28"/>
    </location>
    <ligand>
        <name>Ca(2+)</name>
        <dbReference type="ChEBI" id="CHEBI:29108"/>
        <label>1</label>
    </ligand>
</feature>
<evidence type="ECO:0000313" key="8">
    <source>
        <dbReference type="EMBL" id="KAG9443691.1"/>
    </source>
</evidence>
<dbReference type="GO" id="GO:0009408">
    <property type="term" value="P:response to heat"/>
    <property type="evidence" value="ECO:0007669"/>
    <property type="project" value="TreeGrafter"/>
</dbReference>
<dbReference type="GO" id="GO:0005544">
    <property type="term" value="F:calcium-dependent phospholipid binding"/>
    <property type="evidence" value="ECO:0007669"/>
    <property type="project" value="UniProtKB-KW"/>
</dbReference>
<gene>
    <name evidence="8" type="ORF">H6P81_015031</name>
</gene>
<dbReference type="InterPro" id="IPR037104">
    <property type="entry name" value="Annexin_sf"/>
</dbReference>
<dbReference type="GO" id="GO:0009651">
    <property type="term" value="P:response to salt stress"/>
    <property type="evidence" value="ECO:0007669"/>
    <property type="project" value="TreeGrafter"/>
</dbReference>
<protein>
    <recommendedName>
        <fullName evidence="7">Annexin</fullName>
    </recommendedName>
</protein>
<reference evidence="8 9" key="1">
    <citation type="submission" date="2021-07" db="EMBL/GenBank/DDBJ databases">
        <title>The Aristolochia fimbriata genome: insights into angiosperm evolution, floral development and chemical biosynthesis.</title>
        <authorList>
            <person name="Jiao Y."/>
        </authorList>
    </citation>
    <scope>NUCLEOTIDE SEQUENCE [LARGE SCALE GENOMIC DNA]</scope>
    <source>
        <strain evidence="8">IBCAS-2021</strain>
        <tissue evidence="8">Leaf</tissue>
    </source>
</reference>
<dbReference type="FunFam" id="1.10.220.10:FF:000009">
    <property type="entry name" value="Annexin"/>
    <property type="match status" value="1"/>
</dbReference>
<feature type="binding site" evidence="6">
    <location>
        <position position="298"/>
    </location>
    <ligand>
        <name>Ca(2+)</name>
        <dbReference type="ChEBI" id="CHEBI:29108"/>
        <label>3</label>
    </ligand>
</feature>
<dbReference type="Proteomes" id="UP000825729">
    <property type="component" value="Unassembled WGS sequence"/>
</dbReference>
<feature type="binding site" evidence="6">
    <location>
        <position position="254"/>
    </location>
    <ligand>
        <name>Ca(2+)</name>
        <dbReference type="ChEBI" id="CHEBI:29108"/>
        <label>1</label>
    </ligand>
</feature>
<dbReference type="Pfam" id="PF00191">
    <property type="entry name" value="Annexin"/>
    <property type="match status" value="4"/>
</dbReference>
<dbReference type="GO" id="GO:0005886">
    <property type="term" value="C:plasma membrane"/>
    <property type="evidence" value="ECO:0007669"/>
    <property type="project" value="TreeGrafter"/>
</dbReference>
<dbReference type="FunFam" id="1.10.220.10:FF:000006">
    <property type="entry name" value="Annexin"/>
    <property type="match status" value="1"/>
</dbReference>
<feature type="binding site" evidence="6">
    <location>
        <position position="258"/>
    </location>
    <ligand>
        <name>Ca(2+)</name>
        <dbReference type="ChEBI" id="CHEBI:29108"/>
        <label>1</label>
    </ligand>
</feature>
<keyword evidence="1 6" id="KW-0479">Metal-binding</keyword>
<dbReference type="PRINTS" id="PR01814">
    <property type="entry name" value="ANNEXINPLANT"/>
</dbReference>
<dbReference type="GO" id="GO:0009414">
    <property type="term" value="P:response to water deprivation"/>
    <property type="evidence" value="ECO:0007669"/>
    <property type="project" value="TreeGrafter"/>
</dbReference>
<feature type="binding site" evidence="6">
    <location>
        <position position="26"/>
    </location>
    <ligand>
        <name>Ca(2+)</name>
        <dbReference type="ChEBI" id="CHEBI:29108"/>
        <label>1</label>
    </ligand>
</feature>
<dbReference type="SMART" id="SM00335">
    <property type="entry name" value="ANX"/>
    <property type="match status" value="4"/>
</dbReference>
<dbReference type="PANTHER" id="PTHR10502">
    <property type="entry name" value="ANNEXIN"/>
    <property type="match status" value="1"/>
</dbReference>
<keyword evidence="4 7" id="KW-0041">Annexin</keyword>
<dbReference type="PROSITE" id="PS00223">
    <property type="entry name" value="ANNEXIN_1"/>
    <property type="match status" value="1"/>
</dbReference>
<evidence type="ECO:0000256" key="1">
    <source>
        <dbReference type="ARBA" id="ARBA00022723"/>
    </source>
</evidence>
<organism evidence="8 9">
    <name type="scientific">Aristolochia fimbriata</name>
    <name type="common">White veined hardy Dutchman's pipe vine</name>
    <dbReference type="NCBI Taxonomy" id="158543"/>
    <lineage>
        <taxon>Eukaryota</taxon>
        <taxon>Viridiplantae</taxon>
        <taxon>Streptophyta</taxon>
        <taxon>Embryophyta</taxon>
        <taxon>Tracheophyta</taxon>
        <taxon>Spermatophyta</taxon>
        <taxon>Magnoliopsida</taxon>
        <taxon>Magnoliidae</taxon>
        <taxon>Piperales</taxon>
        <taxon>Aristolochiaceae</taxon>
        <taxon>Aristolochia</taxon>
    </lineage>
</organism>
<evidence type="ECO:0000256" key="2">
    <source>
        <dbReference type="ARBA" id="ARBA00022737"/>
    </source>
</evidence>
<feature type="binding site" evidence="6">
    <location>
        <position position="299"/>
    </location>
    <ligand>
        <name>Ca(2+)</name>
        <dbReference type="ChEBI" id="CHEBI:29108"/>
        <label>1</label>
    </ligand>
</feature>
<dbReference type="AlphaFoldDB" id="A0AAV7E5L6"/>
<dbReference type="InterPro" id="IPR001464">
    <property type="entry name" value="Annexin"/>
</dbReference>
<dbReference type="GO" id="GO:0005737">
    <property type="term" value="C:cytoplasm"/>
    <property type="evidence" value="ECO:0007669"/>
    <property type="project" value="TreeGrafter"/>
</dbReference>
<dbReference type="GO" id="GO:0001786">
    <property type="term" value="F:phosphatidylserine binding"/>
    <property type="evidence" value="ECO:0007669"/>
    <property type="project" value="TreeGrafter"/>
</dbReference>
<evidence type="ECO:0000256" key="7">
    <source>
        <dbReference type="RuleBase" id="RU003540"/>
    </source>
</evidence>
<keyword evidence="3 6" id="KW-0106">Calcium</keyword>
<feature type="binding site" evidence="6">
    <location>
        <position position="68"/>
    </location>
    <ligand>
        <name>Ca(2+)</name>
        <dbReference type="ChEBI" id="CHEBI:29108"/>
        <label>1</label>
    </ligand>
</feature>
<dbReference type="GO" id="GO:0009409">
    <property type="term" value="P:response to cold"/>
    <property type="evidence" value="ECO:0007669"/>
    <property type="project" value="TreeGrafter"/>
</dbReference>
<sequence length="314" mass="35657">MATLVVADPLPSPVDDAQDIRKAVEGWGTDEKGVISIIGHRDAVQRKLIRLAYEELFHEDLIKRLESELSGDFEKAVYRWIFDPAERDAILAHDAIKKLVPDCRVIVEIACTRSPAELFAARQAYQHRYKHSLEEDVSAYSSGDIRKLLVSLVTTYRYDGDDVNARLAHNEASILRQAIEQKAYAHEEIIRILSTRSTAQLTATLNRYKDDHGSSISKELMGEPNEEFLPLLRAAIRCFSSPYKYFEKVVRKSIKDLGTDEGALTRVIVTRAEKDLKHIKEEYYKRNSVTLKDAVARDTSGDYKNFLLTLLGEA</sequence>
<evidence type="ECO:0000256" key="6">
    <source>
        <dbReference type="PIRSR" id="PIRSR609118-1"/>
    </source>
</evidence>
<comment type="domain">
    <text evidence="7">A pair of annexin repeats may form one binding site for calcium and phospholipid.</text>
</comment>
<dbReference type="InterPro" id="IPR009118">
    <property type="entry name" value="AnnexinD_plant"/>
</dbReference>
<feature type="binding site" evidence="6">
    <location>
        <position position="296"/>
    </location>
    <ligand>
        <name>Ca(2+)</name>
        <dbReference type="ChEBI" id="CHEBI:29108"/>
        <label>1</label>
    </ligand>
</feature>
<evidence type="ECO:0000256" key="3">
    <source>
        <dbReference type="ARBA" id="ARBA00022837"/>
    </source>
</evidence>
<dbReference type="Gene3D" id="1.10.220.10">
    <property type="entry name" value="Annexin"/>
    <property type="match status" value="4"/>
</dbReference>
<comment type="caution">
    <text evidence="8">The sequence shown here is derived from an EMBL/GenBank/DDBJ whole genome shotgun (WGS) entry which is preliminary data.</text>
</comment>
<dbReference type="GO" id="GO:0005509">
    <property type="term" value="F:calcium ion binding"/>
    <property type="evidence" value="ECO:0007669"/>
    <property type="project" value="InterPro"/>
</dbReference>
<dbReference type="SUPFAM" id="SSF47874">
    <property type="entry name" value="Annexin"/>
    <property type="match status" value="1"/>
</dbReference>
<dbReference type="FunFam" id="1.10.220.10:FF:000001">
    <property type="entry name" value="Annexin"/>
    <property type="match status" value="1"/>
</dbReference>
<evidence type="ECO:0000256" key="5">
    <source>
        <dbReference type="ARBA" id="ARBA00023302"/>
    </source>
</evidence>
<keyword evidence="9" id="KW-1185">Reference proteome</keyword>
<dbReference type="InterPro" id="IPR018502">
    <property type="entry name" value="Annexin_repeat"/>
</dbReference>
<dbReference type="FunFam" id="1.10.220.10:FF:000008">
    <property type="entry name" value="Annexin"/>
    <property type="match status" value="1"/>
</dbReference>
<keyword evidence="2 7" id="KW-0677">Repeat</keyword>
<dbReference type="EMBL" id="JAINDJ010000006">
    <property type="protein sequence ID" value="KAG9443691.1"/>
    <property type="molecule type" value="Genomic_DNA"/>
</dbReference>
<evidence type="ECO:0000256" key="4">
    <source>
        <dbReference type="ARBA" id="ARBA00023216"/>
    </source>
</evidence>
<name>A0AAV7E5L6_ARIFI</name>
<dbReference type="PRINTS" id="PR00196">
    <property type="entry name" value="ANNEXIN"/>
</dbReference>
<keyword evidence="5 7" id="KW-0111">Calcium/phospholipid-binding</keyword>
<evidence type="ECO:0000313" key="9">
    <source>
        <dbReference type="Proteomes" id="UP000825729"/>
    </source>
</evidence>
<dbReference type="InterPro" id="IPR018252">
    <property type="entry name" value="Annexin_repeat_CS"/>
</dbReference>
<comment type="similarity">
    <text evidence="7">Belongs to the annexin family.</text>
</comment>
<dbReference type="PANTHER" id="PTHR10502:SF193">
    <property type="entry name" value="ANNEXIN D8"/>
    <property type="match status" value="1"/>
</dbReference>
<proteinExistence type="inferred from homology"/>